<accession>A0A2N3XVR6</accession>
<evidence type="ECO:0000256" key="4">
    <source>
        <dbReference type="ARBA" id="ARBA00022989"/>
    </source>
</evidence>
<organism evidence="8 9">
    <name type="scientific">Saccharopolyspora spinosa</name>
    <dbReference type="NCBI Taxonomy" id="60894"/>
    <lineage>
        <taxon>Bacteria</taxon>
        <taxon>Bacillati</taxon>
        <taxon>Actinomycetota</taxon>
        <taxon>Actinomycetes</taxon>
        <taxon>Pseudonocardiales</taxon>
        <taxon>Pseudonocardiaceae</taxon>
        <taxon>Saccharopolyspora</taxon>
    </lineage>
</organism>
<evidence type="ECO:0000256" key="5">
    <source>
        <dbReference type="ARBA" id="ARBA00023136"/>
    </source>
</evidence>
<dbReference type="RefSeq" id="WP_010696022.1">
    <property type="nucleotide sequence ID" value="NZ_CP061007.1"/>
</dbReference>
<evidence type="ECO:0000256" key="1">
    <source>
        <dbReference type="ARBA" id="ARBA00004651"/>
    </source>
</evidence>
<dbReference type="OrthoDB" id="9342687at2"/>
<feature type="transmembrane region" description="Helical" evidence="6">
    <location>
        <begin position="51"/>
        <end position="72"/>
    </location>
</feature>
<keyword evidence="2" id="KW-1003">Cell membrane</keyword>
<dbReference type="InterPro" id="IPR023845">
    <property type="entry name" value="DUF3817_TM"/>
</dbReference>
<evidence type="ECO:0000259" key="7">
    <source>
        <dbReference type="Pfam" id="PF12823"/>
    </source>
</evidence>
<protein>
    <submittedName>
        <fullName evidence="8">Integral membrane protein</fullName>
    </submittedName>
</protein>
<keyword evidence="5 6" id="KW-0472">Membrane</keyword>
<feature type="domain" description="DUF3817" evidence="7">
    <location>
        <begin position="7"/>
        <end position="105"/>
    </location>
</feature>
<name>A0A2N3XVR6_SACSN</name>
<dbReference type="AlphaFoldDB" id="A0A2N3XVR6"/>
<dbReference type="Proteomes" id="UP000233786">
    <property type="component" value="Unassembled WGS sequence"/>
</dbReference>
<dbReference type="PANTHER" id="PTHR40077">
    <property type="entry name" value="MEMBRANE PROTEIN-RELATED"/>
    <property type="match status" value="1"/>
</dbReference>
<evidence type="ECO:0000256" key="6">
    <source>
        <dbReference type="SAM" id="Phobius"/>
    </source>
</evidence>
<comment type="caution">
    <text evidence="8">The sequence shown here is derived from an EMBL/GenBank/DDBJ whole genome shotgun (WGS) entry which is preliminary data.</text>
</comment>
<reference evidence="8" key="1">
    <citation type="submission" date="2017-12" db="EMBL/GenBank/DDBJ databases">
        <title>Sequencing the genomes of 1000 Actinobacteria strains.</title>
        <authorList>
            <person name="Klenk H.-P."/>
        </authorList>
    </citation>
    <scope>NUCLEOTIDE SEQUENCE [LARGE SCALE GENOMIC DNA]</scope>
    <source>
        <strain evidence="8">DSM 44228</strain>
    </source>
</reference>
<sequence>MKPGVLAFYRIMAYVTAVLLILLCAAMVLKYGHYVGLWSEGSSTQQLGETWTFRIGVAHGWLYMVYLLVAVVATTQLRAPIGRMLLVLLAGTIPFGAFVAERKVTHWHELRLAGKPITAPHSVAKSEESHAS</sequence>
<dbReference type="STRING" id="994479.GCA_000194155_03052"/>
<dbReference type="Pfam" id="PF12823">
    <property type="entry name" value="DUF3817"/>
    <property type="match status" value="1"/>
</dbReference>
<dbReference type="NCBIfam" id="TIGR03954">
    <property type="entry name" value="integ_memb_HG"/>
    <property type="match status" value="1"/>
</dbReference>
<feature type="transmembrane region" description="Helical" evidence="6">
    <location>
        <begin position="12"/>
        <end position="31"/>
    </location>
</feature>
<evidence type="ECO:0000256" key="2">
    <source>
        <dbReference type="ARBA" id="ARBA00022475"/>
    </source>
</evidence>
<gene>
    <name evidence="8" type="ORF">A8926_2389</name>
</gene>
<keyword evidence="3 6" id="KW-0812">Transmembrane</keyword>
<evidence type="ECO:0000313" key="9">
    <source>
        <dbReference type="Proteomes" id="UP000233786"/>
    </source>
</evidence>
<keyword evidence="4 6" id="KW-1133">Transmembrane helix</keyword>
<dbReference type="PANTHER" id="PTHR40077:SF2">
    <property type="entry name" value="MEMBRANE PROTEIN"/>
    <property type="match status" value="1"/>
</dbReference>
<keyword evidence="9" id="KW-1185">Reference proteome</keyword>
<comment type="subcellular location">
    <subcellularLocation>
        <location evidence="1">Cell membrane</location>
        <topology evidence="1">Multi-pass membrane protein</topology>
    </subcellularLocation>
</comment>
<dbReference type="EMBL" id="PJNB01000001">
    <property type="protein sequence ID" value="PKW14745.1"/>
    <property type="molecule type" value="Genomic_DNA"/>
</dbReference>
<evidence type="ECO:0000313" key="8">
    <source>
        <dbReference type="EMBL" id="PKW14745.1"/>
    </source>
</evidence>
<dbReference type="GO" id="GO:0005886">
    <property type="term" value="C:plasma membrane"/>
    <property type="evidence" value="ECO:0007669"/>
    <property type="project" value="UniProtKB-SubCell"/>
</dbReference>
<proteinExistence type="predicted"/>
<feature type="transmembrane region" description="Helical" evidence="6">
    <location>
        <begin position="84"/>
        <end position="100"/>
    </location>
</feature>
<evidence type="ECO:0000256" key="3">
    <source>
        <dbReference type="ARBA" id="ARBA00022692"/>
    </source>
</evidence>